<reference evidence="2" key="1">
    <citation type="submission" date="2016-10" db="EMBL/GenBank/DDBJ databases">
        <authorList>
            <person name="Varghese N."/>
            <person name="Submissions S."/>
        </authorList>
    </citation>
    <scope>NUCLEOTIDE SEQUENCE [LARGE SCALE GENOMIC DNA]</scope>
    <source>
        <strain evidence="2">DSM 18733</strain>
    </source>
</reference>
<dbReference type="RefSeq" id="WP_093327750.1">
    <property type="nucleotide sequence ID" value="NZ_FOAF01000006.1"/>
</dbReference>
<organism evidence="1 2">
    <name type="scientific">Olivibacter domesticus</name>
    <name type="common">Pseudosphingobacterium domesticum</name>
    <dbReference type="NCBI Taxonomy" id="407022"/>
    <lineage>
        <taxon>Bacteria</taxon>
        <taxon>Pseudomonadati</taxon>
        <taxon>Bacteroidota</taxon>
        <taxon>Sphingobacteriia</taxon>
        <taxon>Sphingobacteriales</taxon>
        <taxon>Sphingobacteriaceae</taxon>
        <taxon>Olivibacter</taxon>
    </lineage>
</organism>
<dbReference type="EMBL" id="FOAF01000006">
    <property type="protein sequence ID" value="SEL99980.1"/>
    <property type="molecule type" value="Genomic_DNA"/>
</dbReference>
<accession>A0A1H7USL4</accession>
<name>A0A1H7USL4_OLID1</name>
<dbReference type="AlphaFoldDB" id="A0A1H7USL4"/>
<gene>
    <name evidence="1" type="ORF">SAMN05661044_03927</name>
</gene>
<evidence type="ECO:0000313" key="2">
    <source>
        <dbReference type="Proteomes" id="UP000199421"/>
    </source>
</evidence>
<dbReference type="OrthoDB" id="9918105at2"/>
<sequence>MKAQAENNQISINSESKSLTEQLTPLDTDVLYTTYGGSILPSAPEIYDSIVDFVRRGIKAL</sequence>
<dbReference type="STRING" id="407022.SAMN05661044_03927"/>
<dbReference type="Proteomes" id="UP000199421">
    <property type="component" value="Unassembled WGS sequence"/>
</dbReference>
<proteinExistence type="predicted"/>
<keyword evidence="2" id="KW-1185">Reference proteome</keyword>
<protein>
    <submittedName>
        <fullName evidence="1">Uncharacterized protein</fullName>
    </submittedName>
</protein>
<evidence type="ECO:0000313" key="1">
    <source>
        <dbReference type="EMBL" id="SEL99980.1"/>
    </source>
</evidence>